<keyword evidence="2" id="KW-0472">Membrane</keyword>
<organism evidence="3 4">
    <name type="scientific">Galbitalea soli</name>
    <dbReference type="NCBI Taxonomy" id="1268042"/>
    <lineage>
        <taxon>Bacteria</taxon>
        <taxon>Bacillati</taxon>
        <taxon>Actinomycetota</taxon>
        <taxon>Actinomycetes</taxon>
        <taxon>Micrococcales</taxon>
        <taxon>Microbacteriaceae</taxon>
        <taxon>Galbitalea</taxon>
    </lineage>
</organism>
<keyword evidence="2" id="KW-0812">Transmembrane</keyword>
<protein>
    <submittedName>
        <fullName evidence="3">Uncharacterized protein</fullName>
    </submittedName>
</protein>
<comment type="caution">
    <text evidence="3">The sequence shown here is derived from an EMBL/GenBank/DDBJ whole genome shotgun (WGS) entry which is preliminary data.</text>
</comment>
<proteinExistence type="predicted"/>
<accession>A0A7C9PPN5</accession>
<evidence type="ECO:0000313" key="3">
    <source>
        <dbReference type="EMBL" id="NEM92493.1"/>
    </source>
</evidence>
<evidence type="ECO:0000313" key="4">
    <source>
        <dbReference type="Proteomes" id="UP000479756"/>
    </source>
</evidence>
<feature type="region of interest" description="Disordered" evidence="1">
    <location>
        <begin position="36"/>
        <end position="64"/>
    </location>
</feature>
<dbReference type="Proteomes" id="UP000479756">
    <property type="component" value="Unassembled WGS sequence"/>
</dbReference>
<sequence>MSERQSRPAGAVTGRAITVVIVGGLIGAILTGCESAPGTSSASGGGTPGFAEPTAPPLIPETQRNADREYRRVSRLIPEPLPPGRAYPPALPDRMIPASSDGVMEQGLGRYVAWYTWLCAWESAYLTASASDDKPALAAAEAKLNQWPSMEFHRDDEDDPDHVWTTNVLDKMNLDDPSGVKSDYDSLCSDFPTVAAK</sequence>
<evidence type="ECO:0000256" key="1">
    <source>
        <dbReference type="SAM" id="MobiDB-lite"/>
    </source>
</evidence>
<gene>
    <name evidence="3" type="ORF">G3T37_14160</name>
</gene>
<dbReference type="PROSITE" id="PS51257">
    <property type="entry name" value="PROKAR_LIPOPROTEIN"/>
    <property type="match status" value="1"/>
</dbReference>
<feature type="transmembrane region" description="Helical" evidence="2">
    <location>
        <begin position="12"/>
        <end position="30"/>
    </location>
</feature>
<name>A0A7C9PPN5_9MICO</name>
<evidence type="ECO:0000256" key="2">
    <source>
        <dbReference type="SAM" id="Phobius"/>
    </source>
</evidence>
<keyword evidence="2" id="KW-1133">Transmembrane helix</keyword>
<dbReference type="AlphaFoldDB" id="A0A7C9PPN5"/>
<dbReference type="EMBL" id="JAAGWZ010000005">
    <property type="protein sequence ID" value="NEM92493.1"/>
    <property type="molecule type" value="Genomic_DNA"/>
</dbReference>
<dbReference type="RefSeq" id="WP_163474548.1">
    <property type="nucleotide sequence ID" value="NZ_JAAGWZ010000005.1"/>
</dbReference>
<keyword evidence="4" id="KW-1185">Reference proteome</keyword>
<reference evidence="3 4" key="1">
    <citation type="journal article" date="2014" name="Int. J. Syst. Evol. Microbiol.">
        <title>Description of Galbitalea soli gen. nov., sp. nov., and Frondihabitans sucicola sp. nov.</title>
        <authorList>
            <person name="Kim S.J."/>
            <person name="Lim J.M."/>
            <person name="Ahn J.H."/>
            <person name="Weon H.Y."/>
            <person name="Hamada M."/>
            <person name="Suzuki K."/>
            <person name="Ahn T.Y."/>
            <person name="Kwon S.W."/>
        </authorList>
    </citation>
    <scope>NUCLEOTIDE SEQUENCE [LARGE SCALE GENOMIC DNA]</scope>
    <source>
        <strain evidence="3 4">NBRC 108727</strain>
    </source>
</reference>